<dbReference type="PANTHER" id="PTHR45527:SF1">
    <property type="entry name" value="FATTY ACID SYNTHASE"/>
    <property type="match status" value="1"/>
</dbReference>
<feature type="domain" description="Carrier" evidence="6">
    <location>
        <begin position="980"/>
        <end position="1054"/>
    </location>
</feature>
<dbReference type="SMART" id="SM00823">
    <property type="entry name" value="PKS_PP"/>
    <property type="match status" value="1"/>
</dbReference>
<dbReference type="InterPro" id="IPR000873">
    <property type="entry name" value="AMP-dep_synth/lig_dom"/>
</dbReference>
<dbReference type="CDD" id="cd19540">
    <property type="entry name" value="LCL_NRPS-like"/>
    <property type="match status" value="1"/>
</dbReference>
<dbReference type="InterPro" id="IPR009081">
    <property type="entry name" value="PP-bd_ACP"/>
</dbReference>
<dbReference type="GeneID" id="95525554"/>
<dbReference type="InterPro" id="IPR020806">
    <property type="entry name" value="PKS_PP-bd"/>
</dbReference>
<feature type="region of interest" description="Disordered" evidence="5">
    <location>
        <begin position="1652"/>
        <end position="1687"/>
    </location>
</feature>
<keyword evidence="3" id="KW-0596">Phosphopantetheine</keyword>
<dbReference type="GO" id="GO:0008610">
    <property type="term" value="P:lipid biosynthetic process"/>
    <property type="evidence" value="ECO:0007669"/>
    <property type="project" value="UniProtKB-ARBA"/>
</dbReference>
<feature type="compositionally biased region" description="Basic and acidic residues" evidence="5">
    <location>
        <begin position="1673"/>
        <end position="1687"/>
    </location>
</feature>
<dbReference type="NCBIfam" id="TIGR01733">
    <property type="entry name" value="AA-adenyl-dom"/>
    <property type="match status" value="1"/>
</dbReference>
<dbReference type="InterPro" id="IPR036736">
    <property type="entry name" value="ACP-like_sf"/>
</dbReference>
<dbReference type="GO" id="GO:0017000">
    <property type="term" value="P:antibiotic biosynthetic process"/>
    <property type="evidence" value="ECO:0007669"/>
    <property type="project" value="UniProtKB-ARBA"/>
</dbReference>
<accession>A0A2Z5JPK7</accession>
<dbReference type="FunFam" id="1.10.1200.10:FF:000005">
    <property type="entry name" value="Nonribosomal peptide synthetase 1"/>
    <property type="match status" value="1"/>
</dbReference>
<dbReference type="PANTHER" id="PTHR45527">
    <property type="entry name" value="NONRIBOSOMAL PEPTIDE SYNTHETASE"/>
    <property type="match status" value="1"/>
</dbReference>
<evidence type="ECO:0000313" key="8">
    <source>
        <dbReference type="Proteomes" id="UP000252698"/>
    </source>
</evidence>
<dbReference type="SUPFAM" id="SSF47336">
    <property type="entry name" value="ACP-like"/>
    <property type="match status" value="1"/>
</dbReference>
<organism evidence="7 8">
    <name type="scientific">Streptomyces atratus</name>
    <dbReference type="NCBI Taxonomy" id="1893"/>
    <lineage>
        <taxon>Bacteria</taxon>
        <taxon>Bacillati</taxon>
        <taxon>Actinomycetota</taxon>
        <taxon>Actinomycetes</taxon>
        <taxon>Kitasatosporales</taxon>
        <taxon>Streptomycetaceae</taxon>
        <taxon>Streptomyces</taxon>
    </lineage>
</organism>
<dbReference type="CDD" id="cd05930">
    <property type="entry name" value="A_NRPS"/>
    <property type="match status" value="1"/>
</dbReference>
<dbReference type="GO" id="GO:0043041">
    <property type="term" value="P:amino acid activation for nonribosomal peptide biosynthetic process"/>
    <property type="evidence" value="ECO:0007669"/>
    <property type="project" value="TreeGrafter"/>
</dbReference>
<comment type="similarity">
    <text evidence="2">Belongs to the ATP-dependent AMP-binding enzyme family.</text>
</comment>
<dbReference type="InterPro" id="IPR010071">
    <property type="entry name" value="AA_adenyl_dom"/>
</dbReference>
<dbReference type="InterPro" id="IPR001242">
    <property type="entry name" value="Condensation_dom"/>
</dbReference>
<proteinExistence type="inferred from homology"/>
<evidence type="ECO:0000313" key="7">
    <source>
        <dbReference type="EMBL" id="AXE82376.1"/>
    </source>
</evidence>
<dbReference type="KEGG" id="sata:C5746_42295"/>
<dbReference type="InterPro" id="IPR020845">
    <property type="entry name" value="AMP-binding_CS"/>
</dbReference>
<dbReference type="Gene3D" id="3.30.559.30">
    <property type="entry name" value="Nonribosomal peptide synthetase, condensation domain"/>
    <property type="match status" value="2"/>
</dbReference>
<gene>
    <name evidence="7" type="ORF">C5746_42295</name>
</gene>
<dbReference type="PROSITE" id="PS50075">
    <property type="entry name" value="CARRIER"/>
    <property type="match status" value="1"/>
</dbReference>
<comment type="cofactor">
    <cofactor evidence="1">
        <name>pantetheine 4'-phosphate</name>
        <dbReference type="ChEBI" id="CHEBI:47942"/>
    </cofactor>
</comment>
<evidence type="ECO:0000256" key="5">
    <source>
        <dbReference type="SAM" id="MobiDB-lite"/>
    </source>
</evidence>
<dbReference type="GO" id="GO:0031177">
    <property type="term" value="F:phosphopantetheine binding"/>
    <property type="evidence" value="ECO:0007669"/>
    <property type="project" value="InterPro"/>
</dbReference>
<reference evidence="7 8" key="1">
    <citation type="journal article" date="2018" name="Front. Microbiol.">
        <title>Genome Sequencing of Streptomyces atratus SCSIOZH16 and Activation Production of Nocardamine via Metabolic Engineering.</title>
        <authorList>
            <person name="Li Y."/>
            <person name="Zhang C."/>
            <person name="Liu C."/>
            <person name="Ju J."/>
            <person name="Ma J."/>
        </authorList>
    </citation>
    <scope>NUCLEOTIDE SEQUENCE [LARGE SCALE GENOMIC DNA]</scope>
    <source>
        <strain evidence="7 8">SCSIO_ZH16</strain>
    </source>
</reference>
<dbReference type="GO" id="GO:0005737">
    <property type="term" value="C:cytoplasm"/>
    <property type="evidence" value="ECO:0007669"/>
    <property type="project" value="TreeGrafter"/>
</dbReference>
<dbReference type="GO" id="GO:0044550">
    <property type="term" value="P:secondary metabolite biosynthetic process"/>
    <property type="evidence" value="ECO:0007669"/>
    <property type="project" value="TreeGrafter"/>
</dbReference>
<dbReference type="Gene3D" id="1.10.1200.10">
    <property type="entry name" value="ACP-like"/>
    <property type="match status" value="1"/>
</dbReference>
<sequence>MIPLSFAQRRLWFLSQSEGPSSTYNIPVVLRLSGATDGAALGVALRDVIGRHEVLRTVYRVADGEPYQHILKAADLDWALTVAEVAPAELDGAIADVLGHTFDLSTEIPIRASLFSTGGDEQVLVLVTHHIASDGWSKRPLARDLSTAYAARSEGKDPEWEPLPVQYADYTLWQREMLGDESDPESMMATQIAYWREVLADIPAELELPADRSRPAVPSHRGHKVPLAVPAEVHARLAELAKAEGVTPFMVLQAALAAVLSRLGAGTDIPIGTTVAGRTDVALDDLVGFFINSLVLRTDVSGDPTFTELLSRVRQAGWAAFEHQEVPFEKLVEELAPARSLARHPLFQVMLKVQNTGEAVLDLPGTGGGNAPVPAASKTVTPNGPATSESAAKFDLDASVTEVFDAQGAPAGLRGSVVASADLFDVETAERIVARWAQAIELLTADPESRLSALDVLGEGEWRLLAEWNDTVAPVVAGSLSELFAAQVARTPEAVAVVAGEVVFSYAELDARANRLARHLVAQGVRSESLVGVCLERGADLIVALLAVFKSGGACLPMDPAYPAERIAYMVEDAAPVAVLASTGTAGVLPVTDAVVVLLDDAETVAVLAGLGDGPLGVAVRADHAAYVIYTSGSTGRPKGVVVAHKGAVSLCEGHGRTVFARDGGPLRVALTTSVSFDASWNQLSALFVGHELHVVDGETWLDAGRLVAWMRASRIDFAEVTPSYLRVLVDEGLFDGPRHPSRIGVGGEAVPGDLWERVRALEGVEGFNFYGPTEATVDTAIARLADSAEVVVGTPVPNARVFVLDEALRPVPVGVAGELYVCGAGVARGYVGRPGLTAERFVACPFSASGERMYRSGDRVKWTGDGQLVFFGRTDDQVKVRGFRIELGEVRAAVTAHPQVAQAAVVVREDIPGDRRLVAYVVTAGQLDQPVAEFVAESLPEYMVPSAVVVLDAFPLTANGKLDRKALPAPEHVAGVGRGPSNAREEIVCAAFAEVLGLEGVGVDDDFFRLGGQSLLAIRLVALLQKQGVSVSVRAFFQAPTPAGLAACAGAVQVEVPANLIPAGATEITPEMLPLVDLTADELTAVVATVGGGAANIADVYPLAPLQEGLLFHHLLSEGGDDAYVMPTVLEFDARDRLDAFADALQQVVDRHDIYRTSIVWEGLREPVQVVWRHATLPVTDVILDPEGGDPTEQLLAAGGLRMDLGEAPLIRMHAAQIPGTGRWLGLLRAHHVVRDHTALEIVFNEVQAILAGRGRELAQPLSFRNFVAQTRGAVERSEHERYFADLLGDVTEPTAPFGVADVRGDGAGSVREVIPFDTELTIRLREVSRRLGASPATVMHVAWSRVLAAVSGREDVVFGTVLFGRMNAGEGADQVPGPYMNTLPVRVRTDASGVRAAVSAMRGQLAELLEHEHAPLVVAQRASGVTGDTPLFTALFNFRHNPGRSAEERADKRRHEGMDGMRAVFTRERTNFPLMVSVNDNGDLFTLAVDAVAPIDPRVVGEFVRTAAGNLVSALESALDHDEEVPLSSVQVLDEAGLRQVLTEWNDSAVELPGDATVAGLFEAQVARTPGAVAVVSGGVEVSYAELDARANRLARHLVAKGVGAESFVGVCLERGIETVVALLAVVKAGGAYLPIDPGYPAERDRVHARGRQAGGGPGLGGYGRGGAVAGRDRCGSGRDGPGRP</sequence>
<dbReference type="Pfam" id="PF00501">
    <property type="entry name" value="AMP-binding"/>
    <property type="match status" value="2"/>
</dbReference>
<dbReference type="InterPro" id="IPR025110">
    <property type="entry name" value="AMP-bd_C"/>
</dbReference>
<dbReference type="GO" id="GO:0003824">
    <property type="term" value="F:catalytic activity"/>
    <property type="evidence" value="ECO:0007669"/>
    <property type="project" value="InterPro"/>
</dbReference>
<dbReference type="Gene3D" id="3.40.50.980">
    <property type="match status" value="4"/>
</dbReference>
<dbReference type="RefSeq" id="WP_114248736.1">
    <property type="nucleotide sequence ID" value="NZ_CP027306.1"/>
</dbReference>
<evidence type="ECO:0000256" key="2">
    <source>
        <dbReference type="ARBA" id="ARBA00006432"/>
    </source>
</evidence>
<dbReference type="FunFam" id="2.30.38.10:FF:000001">
    <property type="entry name" value="Non-ribosomal peptide synthetase PvdI"/>
    <property type="match status" value="1"/>
</dbReference>
<dbReference type="EMBL" id="CP027306">
    <property type="protein sequence ID" value="AXE82376.1"/>
    <property type="molecule type" value="Genomic_DNA"/>
</dbReference>
<dbReference type="PROSITE" id="PS00455">
    <property type="entry name" value="AMP_BINDING"/>
    <property type="match status" value="1"/>
</dbReference>
<protein>
    <recommendedName>
        <fullName evidence="6">Carrier domain-containing protein</fullName>
    </recommendedName>
</protein>
<dbReference type="Gene3D" id="3.30.300.30">
    <property type="match status" value="1"/>
</dbReference>
<dbReference type="Pfam" id="PF13193">
    <property type="entry name" value="AMP-binding_C"/>
    <property type="match status" value="1"/>
</dbReference>
<dbReference type="Gene3D" id="3.30.559.10">
    <property type="entry name" value="Chloramphenicol acetyltransferase-like domain"/>
    <property type="match status" value="2"/>
</dbReference>
<keyword evidence="4" id="KW-0597">Phosphoprotein</keyword>
<dbReference type="FunFam" id="3.30.300.30:FF:000010">
    <property type="entry name" value="Enterobactin synthetase component F"/>
    <property type="match status" value="1"/>
</dbReference>
<evidence type="ECO:0000256" key="3">
    <source>
        <dbReference type="ARBA" id="ARBA00022450"/>
    </source>
</evidence>
<evidence type="ECO:0000259" key="6">
    <source>
        <dbReference type="PROSITE" id="PS50075"/>
    </source>
</evidence>
<feature type="compositionally biased region" description="Gly residues" evidence="5">
    <location>
        <begin position="1655"/>
        <end position="1671"/>
    </location>
</feature>
<evidence type="ECO:0000256" key="1">
    <source>
        <dbReference type="ARBA" id="ARBA00001957"/>
    </source>
</evidence>
<evidence type="ECO:0000256" key="4">
    <source>
        <dbReference type="ARBA" id="ARBA00022553"/>
    </source>
</evidence>
<dbReference type="SUPFAM" id="SSF52777">
    <property type="entry name" value="CoA-dependent acyltransferases"/>
    <property type="match status" value="4"/>
</dbReference>
<dbReference type="Pfam" id="PF00550">
    <property type="entry name" value="PP-binding"/>
    <property type="match status" value="1"/>
</dbReference>
<dbReference type="FunFam" id="3.40.50.980:FF:000001">
    <property type="entry name" value="Non-ribosomal peptide synthetase"/>
    <property type="match status" value="1"/>
</dbReference>
<dbReference type="CDD" id="cd19544">
    <property type="entry name" value="E-C_NRPS"/>
    <property type="match status" value="1"/>
</dbReference>
<dbReference type="InterPro" id="IPR045851">
    <property type="entry name" value="AMP-bd_C_sf"/>
</dbReference>
<dbReference type="Gene3D" id="2.30.38.10">
    <property type="entry name" value="Luciferase, Domain 3"/>
    <property type="match status" value="1"/>
</dbReference>
<dbReference type="InterPro" id="IPR023213">
    <property type="entry name" value="CAT-like_dom_sf"/>
</dbReference>
<dbReference type="Pfam" id="PF00668">
    <property type="entry name" value="Condensation"/>
    <property type="match status" value="2"/>
</dbReference>
<dbReference type="SUPFAM" id="SSF56801">
    <property type="entry name" value="Acetyl-CoA synthetase-like"/>
    <property type="match status" value="2"/>
</dbReference>
<dbReference type="Proteomes" id="UP000252698">
    <property type="component" value="Chromosome"/>
</dbReference>
<name>A0A2Z5JPK7_STRAR</name>